<feature type="domain" description="GYF" evidence="2">
    <location>
        <begin position="99"/>
        <end position="149"/>
    </location>
</feature>
<dbReference type="Pfam" id="PF14237">
    <property type="entry name" value="GYF_2"/>
    <property type="match status" value="1"/>
</dbReference>
<dbReference type="AlphaFoldDB" id="A0A0F7X3I0"/>
<proteinExistence type="predicted"/>
<name>A0A0F7X3I0_CHLPN</name>
<dbReference type="EMBL" id="LN847060">
    <property type="protein sequence ID" value="CRI43077.1"/>
    <property type="molecule type" value="Genomic_DNA"/>
</dbReference>
<keyword evidence="1" id="KW-1133">Transmembrane helix</keyword>
<feature type="transmembrane region" description="Helical" evidence="1">
    <location>
        <begin position="28"/>
        <end position="49"/>
    </location>
</feature>
<reference evidence="3" key="1">
    <citation type="submission" date="2015-05" db="EMBL/GenBank/DDBJ databases">
        <authorList>
            <person name="Rattei Thomas"/>
        </authorList>
    </citation>
    <scope>NUCLEOTIDE SEQUENCE</scope>
    <source>
        <strain evidence="3">DC9</strain>
    </source>
</reference>
<keyword evidence="1" id="KW-0472">Membrane</keyword>
<evidence type="ECO:0000313" key="3">
    <source>
        <dbReference type="EMBL" id="CRI43077.1"/>
    </source>
</evidence>
<dbReference type="InterPro" id="IPR025640">
    <property type="entry name" value="GYF_2"/>
</dbReference>
<protein>
    <recommendedName>
        <fullName evidence="2">GYF domain-containing protein</fullName>
    </recommendedName>
</protein>
<gene>
    <name evidence="3" type="ORF">BN1224_DC9_CE_00070</name>
</gene>
<organism evidence="3">
    <name type="scientific">Chlamydia pneumoniae</name>
    <name type="common">Chlamydophila pneumoniae</name>
    <dbReference type="NCBI Taxonomy" id="83558"/>
    <lineage>
        <taxon>Bacteria</taxon>
        <taxon>Pseudomonadati</taxon>
        <taxon>Chlamydiota</taxon>
        <taxon>Chlamydiia</taxon>
        <taxon>Chlamydiales</taxon>
        <taxon>Chlamydiaceae</taxon>
        <taxon>Chlamydia/Chlamydophila group</taxon>
        <taxon>Chlamydia</taxon>
    </lineage>
</organism>
<sequence>MLPISILLFYVILGCLSAYIADKKKRNVIGWFFAGAFFGFIGLVVLLLLPSRRNALEKPQNDPFDNSDLFDDLKKSLAGNDEIPSSGDLQEIVIDTEKWFYLNKDRENVGAISFEELVVLLKGKTYPEEIWVWKKGMKDWQRVKDVPSLQQALKEASK</sequence>
<keyword evidence="1" id="KW-0812">Transmembrane</keyword>
<evidence type="ECO:0000256" key="1">
    <source>
        <dbReference type="SAM" id="Phobius"/>
    </source>
</evidence>
<evidence type="ECO:0000259" key="2">
    <source>
        <dbReference type="Pfam" id="PF14237"/>
    </source>
</evidence>
<accession>A0A0F7X3I0</accession>